<dbReference type="CDD" id="cd07377">
    <property type="entry name" value="WHTH_GntR"/>
    <property type="match status" value="1"/>
</dbReference>
<proteinExistence type="predicted"/>
<dbReference type="SMART" id="SM00866">
    <property type="entry name" value="UTRA"/>
    <property type="match status" value="1"/>
</dbReference>
<gene>
    <name evidence="5" type="ORF">KL859_06075</name>
</gene>
<dbReference type="InterPro" id="IPR000524">
    <property type="entry name" value="Tscrpt_reg_HTH_GntR"/>
</dbReference>
<evidence type="ECO:0000259" key="4">
    <source>
        <dbReference type="PROSITE" id="PS50949"/>
    </source>
</evidence>
<protein>
    <submittedName>
        <fullName evidence="5">GntR family transcriptional regulator</fullName>
    </submittedName>
</protein>
<feature type="domain" description="HTH gntR-type" evidence="4">
    <location>
        <begin position="11"/>
        <end position="79"/>
    </location>
</feature>
<dbReference type="RefSeq" id="WP_073676266.1">
    <property type="nucleotide sequence ID" value="NZ_JAHBOJ010000003.1"/>
</dbReference>
<dbReference type="Gene3D" id="3.40.1410.10">
    <property type="entry name" value="Chorismate lyase-like"/>
    <property type="match status" value="1"/>
</dbReference>
<evidence type="ECO:0000256" key="1">
    <source>
        <dbReference type="ARBA" id="ARBA00023015"/>
    </source>
</evidence>
<keyword evidence="1" id="KW-0805">Transcription regulation</keyword>
<comment type="caution">
    <text evidence="5">The sequence shown here is derived from an EMBL/GenBank/DDBJ whole genome shotgun (WGS) entry which is preliminary data.</text>
</comment>
<dbReference type="InterPro" id="IPR011663">
    <property type="entry name" value="UTRA"/>
</dbReference>
<keyword evidence="3" id="KW-0804">Transcription</keyword>
<dbReference type="SUPFAM" id="SSF46785">
    <property type="entry name" value="Winged helix' DNA-binding domain"/>
    <property type="match status" value="1"/>
</dbReference>
<reference evidence="5 6" key="1">
    <citation type="submission" date="2021-05" db="EMBL/GenBank/DDBJ databases">
        <title>Draft Genome Sequences of Clinical Respiratory Isolates of Mycobacterium goodii Recovered in Ireland.</title>
        <authorList>
            <person name="Flanagan P.R."/>
            <person name="Mok S."/>
            <person name="Roycroft E."/>
            <person name="Rogers T.R."/>
            <person name="Fitzgibbon M."/>
        </authorList>
    </citation>
    <scope>NUCLEOTIDE SEQUENCE [LARGE SCALE GENOMIC DNA]</scope>
    <source>
        <strain evidence="5 6">14IE55</strain>
    </source>
</reference>
<evidence type="ECO:0000256" key="3">
    <source>
        <dbReference type="ARBA" id="ARBA00023163"/>
    </source>
</evidence>
<dbReference type="PANTHER" id="PTHR44846">
    <property type="entry name" value="MANNOSYL-D-GLYCERATE TRANSPORT/METABOLISM SYSTEM REPRESSOR MNGR-RELATED"/>
    <property type="match status" value="1"/>
</dbReference>
<keyword evidence="6" id="KW-1185">Reference proteome</keyword>
<evidence type="ECO:0000313" key="5">
    <source>
        <dbReference type="EMBL" id="MBU8822443.1"/>
    </source>
</evidence>
<dbReference type="InterPro" id="IPR028978">
    <property type="entry name" value="Chorismate_lyase_/UTRA_dom_sf"/>
</dbReference>
<dbReference type="PANTHER" id="PTHR44846:SF1">
    <property type="entry name" value="MANNOSYL-D-GLYCERATE TRANSPORT_METABOLISM SYSTEM REPRESSOR MNGR-RELATED"/>
    <property type="match status" value="1"/>
</dbReference>
<dbReference type="InterPro" id="IPR036390">
    <property type="entry name" value="WH_DNA-bd_sf"/>
</dbReference>
<evidence type="ECO:0000313" key="6">
    <source>
        <dbReference type="Proteomes" id="UP000696413"/>
    </source>
</evidence>
<dbReference type="PROSITE" id="PS50949">
    <property type="entry name" value="HTH_GNTR"/>
    <property type="match status" value="1"/>
</dbReference>
<dbReference type="Pfam" id="PF00392">
    <property type="entry name" value="GntR"/>
    <property type="match status" value="1"/>
</dbReference>
<dbReference type="SMART" id="SM00345">
    <property type="entry name" value="HTH_GNTR"/>
    <property type="match status" value="1"/>
</dbReference>
<dbReference type="InterPro" id="IPR036388">
    <property type="entry name" value="WH-like_DNA-bd_sf"/>
</dbReference>
<dbReference type="PRINTS" id="PR00035">
    <property type="entry name" value="HTHGNTR"/>
</dbReference>
<dbReference type="SUPFAM" id="SSF64288">
    <property type="entry name" value="Chorismate lyase-like"/>
    <property type="match status" value="1"/>
</dbReference>
<sequence>MSTDDAASPRTPAYRELAEKLRADIEAGVYSVGRKMPTESVLQSKHNVSRHTVREALQILLTDGLIYKVQGSGTYVGGRRLDSKGRYIRSIGSLDELIIWPETDTEVIEPFTVVVAPLVAARLELPYIEVSRAVVRRHYNELPFVLTHHYVAPELGEQLAAEGVPAVGEGTVIGAAEKFLTKPVMGAQQEITAMIAQEPEAELIGCRVGDAILLIERLYYDADGKFIEFTSSHFNPRRYSYRQDVRRRTT</sequence>
<accession>A0ABS6HM75</accession>
<name>A0ABS6HM75_MYCGD</name>
<organism evidence="5 6">
    <name type="scientific">Mycolicibacterium goodii</name>
    <name type="common">Mycobacterium goodii</name>
    <dbReference type="NCBI Taxonomy" id="134601"/>
    <lineage>
        <taxon>Bacteria</taxon>
        <taxon>Bacillati</taxon>
        <taxon>Actinomycetota</taxon>
        <taxon>Actinomycetes</taxon>
        <taxon>Mycobacteriales</taxon>
        <taxon>Mycobacteriaceae</taxon>
        <taxon>Mycolicibacterium</taxon>
    </lineage>
</organism>
<evidence type="ECO:0000256" key="2">
    <source>
        <dbReference type="ARBA" id="ARBA00023125"/>
    </source>
</evidence>
<keyword evidence="2" id="KW-0238">DNA-binding</keyword>
<dbReference type="Proteomes" id="UP000696413">
    <property type="component" value="Unassembled WGS sequence"/>
</dbReference>
<dbReference type="InterPro" id="IPR050679">
    <property type="entry name" value="Bact_HTH_transcr_reg"/>
</dbReference>
<dbReference type="Pfam" id="PF07702">
    <property type="entry name" value="UTRA"/>
    <property type="match status" value="1"/>
</dbReference>
<dbReference type="EMBL" id="JAHBOM010000004">
    <property type="protein sequence ID" value="MBU8822443.1"/>
    <property type="molecule type" value="Genomic_DNA"/>
</dbReference>
<dbReference type="Gene3D" id="1.10.10.10">
    <property type="entry name" value="Winged helix-like DNA-binding domain superfamily/Winged helix DNA-binding domain"/>
    <property type="match status" value="1"/>
</dbReference>